<dbReference type="OrthoDB" id="6432437at2759"/>
<gene>
    <name evidence="2" type="ORF">X975_17519</name>
</gene>
<keyword evidence="1" id="KW-0175">Coiled coil</keyword>
<dbReference type="EMBL" id="KK119038">
    <property type="protein sequence ID" value="KFM74459.1"/>
    <property type="molecule type" value="Genomic_DNA"/>
</dbReference>
<dbReference type="AlphaFoldDB" id="A0A087UAS0"/>
<feature type="non-terminal residue" evidence="2">
    <location>
        <position position="250"/>
    </location>
</feature>
<sequence>MITQLSEFLAKMGKEKLAGSWNYIKRAREAIFLILELTPCPEIGISALINEKFELKKFNNLTLPTSVGNVDEVISILNALLSYEFKSDVQNSRINSACETLENIEEQYDENKKKVIQFIREQLTLINTSKGNLQYSTESMILFSILYKISPHKFLRSSGCILASHPWTIQRLCSSLVANPQNEQYEEDFLKHLKQKSPLLQECDRIVTMTIDEIHIKPYVDYKAGNIVGMAYNSENIATTARFHDSESAA</sequence>
<evidence type="ECO:0000313" key="3">
    <source>
        <dbReference type="Proteomes" id="UP000054359"/>
    </source>
</evidence>
<name>A0A087UAS0_STEMI</name>
<proteinExistence type="predicted"/>
<organism evidence="2 3">
    <name type="scientific">Stegodyphus mimosarum</name>
    <name type="common">African social velvet spider</name>
    <dbReference type="NCBI Taxonomy" id="407821"/>
    <lineage>
        <taxon>Eukaryota</taxon>
        <taxon>Metazoa</taxon>
        <taxon>Ecdysozoa</taxon>
        <taxon>Arthropoda</taxon>
        <taxon>Chelicerata</taxon>
        <taxon>Arachnida</taxon>
        <taxon>Araneae</taxon>
        <taxon>Araneomorphae</taxon>
        <taxon>Entelegynae</taxon>
        <taxon>Eresoidea</taxon>
        <taxon>Eresidae</taxon>
        <taxon>Stegodyphus</taxon>
    </lineage>
</organism>
<protein>
    <submittedName>
        <fullName evidence="2">Uncharacterized protein</fullName>
    </submittedName>
</protein>
<evidence type="ECO:0000256" key="1">
    <source>
        <dbReference type="SAM" id="Coils"/>
    </source>
</evidence>
<dbReference type="Proteomes" id="UP000054359">
    <property type="component" value="Unassembled WGS sequence"/>
</dbReference>
<evidence type="ECO:0000313" key="2">
    <source>
        <dbReference type="EMBL" id="KFM74459.1"/>
    </source>
</evidence>
<keyword evidence="3" id="KW-1185">Reference proteome</keyword>
<reference evidence="2 3" key="1">
    <citation type="submission" date="2013-11" db="EMBL/GenBank/DDBJ databases">
        <title>Genome sequencing of Stegodyphus mimosarum.</title>
        <authorList>
            <person name="Bechsgaard J."/>
        </authorList>
    </citation>
    <scope>NUCLEOTIDE SEQUENCE [LARGE SCALE GENOMIC DNA]</scope>
</reference>
<accession>A0A087UAS0</accession>
<feature type="coiled-coil region" evidence="1">
    <location>
        <begin position="94"/>
        <end position="121"/>
    </location>
</feature>